<feature type="chain" id="PRO_5047029652" description="Secreted protein" evidence="1">
    <location>
        <begin position="23"/>
        <end position="117"/>
    </location>
</feature>
<dbReference type="EMBL" id="JBHTCF010000004">
    <property type="protein sequence ID" value="MFC7304798.1"/>
    <property type="molecule type" value="Genomic_DNA"/>
</dbReference>
<organism evidence="2 3">
    <name type="scientific">Streptomyces monticola</name>
    <dbReference type="NCBI Taxonomy" id="2666263"/>
    <lineage>
        <taxon>Bacteria</taxon>
        <taxon>Bacillati</taxon>
        <taxon>Actinomycetota</taxon>
        <taxon>Actinomycetes</taxon>
        <taxon>Kitasatosporales</taxon>
        <taxon>Streptomycetaceae</taxon>
        <taxon>Streptomyces</taxon>
    </lineage>
</organism>
<evidence type="ECO:0000313" key="2">
    <source>
        <dbReference type="EMBL" id="MFC7304798.1"/>
    </source>
</evidence>
<feature type="signal peptide" evidence="1">
    <location>
        <begin position="1"/>
        <end position="22"/>
    </location>
</feature>
<evidence type="ECO:0000256" key="1">
    <source>
        <dbReference type="SAM" id="SignalP"/>
    </source>
</evidence>
<evidence type="ECO:0008006" key="4">
    <source>
        <dbReference type="Google" id="ProtNLM"/>
    </source>
</evidence>
<keyword evidence="1" id="KW-0732">Signal</keyword>
<accession>A0ABW2JFG7</accession>
<dbReference type="Proteomes" id="UP001596523">
    <property type="component" value="Unassembled WGS sequence"/>
</dbReference>
<reference evidence="3" key="1">
    <citation type="journal article" date="2019" name="Int. J. Syst. Evol. Microbiol.">
        <title>The Global Catalogue of Microorganisms (GCM) 10K type strain sequencing project: providing services to taxonomists for standard genome sequencing and annotation.</title>
        <authorList>
            <consortium name="The Broad Institute Genomics Platform"/>
            <consortium name="The Broad Institute Genome Sequencing Center for Infectious Disease"/>
            <person name="Wu L."/>
            <person name="Ma J."/>
        </authorList>
    </citation>
    <scope>NUCLEOTIDE SEQUENCE [LARGE SCALE GENOMIC DNA]</scope>
    <source>
        <strain evidence="3">SYNS20</strain>
    </source>
</reference>
<evidence type="ECO:0000313" key="3">
    <source>
        <dbReference type="Proteomes" id="UP001596523"/>
    </source>
</evidence>
<gene>
    <name evidence="2" type="ORF">ACFQVC_11270</name>
</gene>
<sequence length="117" mass="12579">MGTTLAGAALLGTLGFSGSAMAATPRTGQGDAVVAVTQGAGDVEAKARTCVKALKWYNKRFNRMVKVKNYCGHKVCFKVDLPASREPKFDIAKNKTGDFRYGGIAWTKGRKIYRVGC</sequence>
<keyword evidence="3" id="KW-1185">Reference proteome</keyword>
<name>A0ABW2JFG7_9ACTN</name>
<dbReference type="RefSeq" id="WP_381829639.1">
    <property type="nucleotide sequence ID" value="NZ_JBHTCF010000004.1"/>
</dbReference>
<protein>
    <recommendedName>
        <fullName evidence="4">Secreted protein</fullName>
    </recommendedName>
</protein>
<comment type="caution">
    <text evidence="2">The sequence shown here is derived from an EMBL/GenBank/DDBJ whole genome shotgun (WGS) entry which is preliminary data.</text>
</comment>
<proteinExistence type="predicted"/>